<dbReference type="AlphaFoldDB" id="A0A6H1UCE4"/>
<dbReference type="InterPro" id="IPR015915">
    <property type="entry name" value="Kelch-typ_b-propeller"/>
</dbReference>
<sequence>MKRISLAALLPLAATATTLPPLPQAVSNNAVASVIVDGQQHLLSFNGIGAGKTDKDVHANGFGLIVGQNEWQALPPLPGSQQGRLASVAVGIGEFAYLFGGYTVEPDHSEVSLPDVFRYHPGIGKFQRLASMPVPVDDAVAIPFSNRYIYLISGWHNDGNVNLVQLYDTENDSWQQASPFPGLPIFGGSGAIIGQSMVVCDGVKVDYHPERRRSFSDEAACYKGVINGDDPRRIDWRTIAHPDGDSHYRMAAIASPDNTELWFIGGSDNPYNYNGIGYNKVPAQPSARVARYQLDNNQWLLSSSAEAVMDLRGAVVVNQQVYFLGGMLADQIVTNRVSKLSILAE</sequence>
<gene>
    <name evidence="4" type="ORF">HER31_07410</name>
</gene>
<evidence type="ECO:0000256" key="1">
    <source>
        <dbReference type="ARBA" id="ARBA00022441"/>
    </source>
</evidence>
<dbReference type="Gene3D" id="2.120.10.80">
    <property type="entry name" value="Kelch-type beta propeller"/>
    <property type="match status" value="2"/>
</dbReference>
<feature type="signal peptide" evidence="3">
    <location>
        <begin position="1"/>
        <end position="16"/>
    </location>
</feature>
<dbReference type="Proteomes" id="UP000501602">
    <property type="component" value="Chromosome"/>
</dbReference>
<reference evidence="4 5" key="1">
    <citation type="submission" date="2020-04" db="EMBL/GenBank/DDBJ databases">
        <title>Ferrimonas sp. S7 isolated from sea water.</title>
        <authorList>
            <person name="Bae S.S."/>
            <person name="Baek K."/>
        </authorList>
    </citation>
    <scope>NUCLEOTIDE SEQUENCE [LARGE SCALE GENOMIC DNA]</scope>
    <source>
        <strain evidence="4 5">S7</strain>
    </source>
</reference>
<proteinExistence type="predicted"/>
<dbReference type="PANTHER" id="PTHR45632:SF3">
    <property type="entry name" value="KELCH-LIKE PROTEIN 32"/>
    <property type="match status" value="1"/>
</dbReference>
<evidence type="ECO:0000256" key="2">
    <source>
        <dbReference type="ARBA" id="ARBA00022737"/>
    </source>
</evidence>
<feature type="chain" id="PRO_5026257602" evidence="3">
    <location>
        <begin position="17"/>
        <end position="345"/>
    </location>
</feature>
<keyword evidence="1" id="KW-0880">Kelch repeat</keyword>
<evidence type="ECO:0000313" key="5">
    <source>
        <dbReference type="Proteomes" id="UP000501602"/>
    </source>
</evidence>
<protein>
    <submittedName>
        <fullName evidence="4">Galactose oxidase</fullName>
    </submittedName>
</protein>
<dbReference type="RefSeq" id="WP_168659975.1">
    <property type="nucleotide sequence ID" value="NZ_CP051180.1"/>
</dbReference>
<keyword evidence="5" id="KW-1185">Reference proteome</keyword>
<evidence type="ECO:0000313" key="4">
    <source>
        <dbReference type="EMBL" id="QIZ76714.1"/>
    </source>
</evidence>
<name>A0A6H1UCE4_9GAMM</name>
<organism evidence="4 5">
    <name type="scientific">Ferrimonas lipolytica</name>
    <dbReference type="NCBI Taxonomy" id="2724191"/>
    <lineage>
        <taxon>Bacteria</taxon>
        <taxon>Pseudomonadati</taxon>
        <taxon>Pseudomonadota</taxon>
        <taxon>Gammaproteobacteria</taxon>
        <taxon>Alteromonadales</taxon>
        <taxon>Ferrimonadaceae</taxon>
        <taxon>Ferrimonas</taxon>
    </lineage>
</organism>
<dbReference type="SUPFAM" id="SSF117281">
    <property type="entry name" value="Kelch motif"/>
    <property type="match status" value="1"/>
</dbReference>
<keyword evidence="3" id="KW-0732">Signal</keyword>
<dbReference type="KEGG" id="fes:HER31_07410"/>
<keyword evidence="2" id="KW-0677">Repeat</keyword>
<accession>A0A6H1UCE4</accession>
<evidence type="ECO:0000256" key="3">
    <source>
        <dbReference type="SAM" id="SignalP"/>
    </source>
</evidence>
<dbReference type="EMBL" id="CP051180">
    <property type="protein sequence ID" value="QIZ76714.1"/>
    <property type="molecule type" value="Genomic_DNA"/>
</dbReference>
<dbReference type="PANTHER" id="PTHR45632">
    <property type="entry name" value="LD33804P"/>
    <property type="match status" value="1"/>
</dbReference>